<dbReference type="Pfam" id="PF01368">
    <property type="entry name" value="DHH"/>
    <property type="match status" value="1"/>
</dbReference>
<feature type="domain" description="DHHA1" evidence="2">
    <location>
        <begin position="225"/>
        <end position="310"/>
    </location>
</feature>
<evidence type="ECO:0000313" key="3">
    <source>
        <dbReference type="EMBL" id="MBD7907934.1"/>
    </source>
</evidence>
<evidence type="ECO:0000259" key="2">
    <source>
        <dbReference type="Pfam" id="PF02272"/>
    </source>
</evidence>
<reference evidence="3 4" key="1">
    <citation type="submission" date="2020-08" db="EMBL/GenBank/DDBJ databases">
        <title>A Genomic Blueprint of the Chicken Gut Microbiome.</title>
        <authorList>
            <person name="Gilroy R."/>
            <person name="Ravi A."/>
            <person name="Getino M."/>
            <person name="Pursley I."/>
            <person name="Horton D.L."/>
            <person name="Alikhan N.-F."/>
            <person name="Baker D."/>
            <person name="Gharbi K."/>
            <person name="Hall N."/>
            <person name="Watson M."/>
            <person name="Adriaenssens E.M."/>
            <person name="Foster-Nyarko E."/>
            <person name="Jarju S."/>
            <person name="Secka A."/>
            <person name="Antonio M."/>
            <person name="Oren A."/>
            <person name="Chaudhuri R."/>
            <person name="La Ragione R.M."/>
            <person name="Hildebrand F."/>
            <person name="Pallen M.J."/>
        </authorList>
    </citation>
    <scope>NUCLEOTIDE SEQUENCE [LARGE SCALE GENOMIC DNA]</scope>
    <source>
        <strain evidence="3 4">Sa3CUA8</strain>
    </source>
</reference>
<evidence type="ECO:0000313" key="4">
    <source>
        <dbReference type="Proteomes" id="UP000659496"/>
    </source>
</evidence>
<organism evidence="3 4">
    <name type="scientific">Sporosarcina gallistercoris</name>
    <dbReference type="NCBI Taxonomy" id="2762245"/>
    <lineage>
        <taxon>Bacteria</taxon>
        <taxon>Bacillati</taxon>
        <taxon>Bacillota</taxon>
        <taxon>Bacilli</taxon>
        <taxon>Bacillales</taxon>
        <taxon>Caryophanaceae</taxon>
        <taxon>Sporosarcina</taxon>
    </lineage>
</organism>
<dbReference type="InterPro" id="IPR003156">
    <property type="entry name" value="DHHA1_dom"/>
</dbReference>
<comment type="caution">
    <text evidence="3">The sequence shown here is derived from an EMBL/GenBank/DDBJ whole genome shotgun (WGS) entry which is preliminary data.</text>
</comment>
<sequence length="313" mass="34614">MKRQIIDTIEQYSTIIIHRHVRPDPDAFGSQVGLKKLIQANYPDKNVYAAGSDDGQLSFLTGQDRVSDDMYDGALVIVTDTANTERVDGQSYKKGSFLAKIDHHPNVDPYGDVLWVDTDASSCSEMIFELFAEGRDAKGWKLPDESARLLFAGIVGDTGRFMYPSATGKTFEIASELIKYNFDRQQIFAGMYEVERNLLHLQGYVYQNFSIDENGAAYIKLTKTILDQFDVKAEETSSLVSSLGDVKGICAWLIFVEETDQIRVRLRSKGIVINGLAAEYGGGGHPLAAGASVKSWEEADEVIQKVQTLCAGN</sequence>
<name>A0ABR8PIE9_9BACL</name>
<evidence type="ECO:0000259" key="1">
    <source>
        <dbReference type="Pfam" id="PF01368"/>
    </source>
</evidence>
<dbReference type="InterPro" id="IPR051319">
    <property type="entry name" value="Oligoribo/pAp-PDE_c-di-AMP_PDE"/>
</dbReference>
<dbReference type="PANTHER" id="PTHR47618:SF1">
    <property type="entry name" value="BIFUNCTIONAL OLIGORIBONUCLEASE AND PAP PHOSPHATASE NRNA"/>
    <property type="match status" value="1"/>
</dbReference>
<dbReference type="EMBL" id="JACSQY010000003">
    <property type="protein sequence ID" value="MBD7907934.1"/>
    <property type="molecule type" value="Genomic_DNA"/>
</dbReference>
<dbReference type="InterPro" id="IPR038763">
    <property type="entry name" value="DHH_sf"/>
</dbReference>
<feature type="domain" description="DDH" evidence="1">
    <location>
        <begin position="15"/>
        <end position="154"/>
    </location>
</feature>
<keyword evidence="4" id="KW-1185">Reference proteome</keyword>
<dbReference type="SUPFAM" id="SSF64182">
    <property type="entry name" value="DHH phosphoesterases"/>
    <property type="match status" value="1"/>
</dbReference>
<dbReference type="Gene3D" id="3.10.310.30">
    <property type="match status" value="1"/>
</dbReference>
<dbReference type="Proteomes" id="UP000659496">
    <property type="component" value="Unassembled WGS sequence"/>
</dbReference>
<gene>
    <name evidence="3" type="ORF">H9659_06300</name>
</gene>
<accession>A0ABR8PIE9</accession>
<proteinExistence type="predicted"/>
<dbReference type="Pfam" id="PF02272">
    <property type="entry name" value="DHHA1"/>
    <property type="match status" value="1"/>
</dbReference>
<dbReference type="RefSeq" id="WP_191689078.1">
    <property type="nucleotide sequence ID" value="NZ_JACSQY010000003.1"/>
</dbReference>
<dbReference type="Gene3D" id="3.90.1640.10">
    <property type="entry name" value="inorganic pyrophosphatase (n-terminal core)"/>
    <property type="match status" value="1"/>
</dbReference>
<dbReference type="InterPro" id="IPR001667">
    <property type="entry name" value="DDH_dom"/>
</dbReference>
<protein>
    <submittedName>
        <fullName evidence="3">Bifunctional oligoribonuclease/PAP phosphatase NrnA</fullName>
    </submittedName>
</protein>
<dbReference type="PANTHER" id="PTHR47618">
    <property type="entry name" value="BIFUNCTIONAL OLIGORIBONUCLEASE AND PAP PHOSPHATASE NRNA"/>
    <property type="match status" value="1"/>
</dbReference>